<dbReference type="PRINTS" id="PR00132">
    <property type="entry name" value="GLHYDRLASE2"/>
</dbReference>
<dbReference type="SMART" id="SM01038">
    <property type="entry name" value="Bgal_small_N"/>
    <property type="match status" value="1"/>
</dbReference>
<evidence type="ECO:0000313" key="10">
    <source>
        <dbReference type="EMBL" id="CUN59029.1"/>
    </source>
</evidence>
<dbReference type="InterPro" id="IPR036156">
    <property type="entry name" value="Beta-gal/glucu_dom_sf"/>
</dbReference>
<dbReference type="Pfam" id="PF02836">
    <property type="entry name" value="Glyco_hydro_2_C"/>
    <property type="match status" value="1"/>
</dbReference>
<dbReference type="InterPro" id="IPR008979">
    <property type="entry name" value="Galactose-bd-like_sf"/>
</dbReference>
<dbReference type="SUPFAM" id="SSF49785">
    <property type="entry name" value="Galactose-binding domain-like"/>
    <property type="match status" value="1"/>
</dbReference>
<dbReference type="Pfam" id="PF16353">
    <property type="entry name" value="LacZ_4"/>
    <property type="match status" value="1"/>
</dbReference>
<comment type="catalytic activity">
    <reaction evidence="1 8">
        <text>Hydrolysis of terminal non-reducing beta-D-galactose residues in beta-D-galactosides.</text>
        <dbReference type="EC" id="3.2.1.23"/>
    </reaction>
</comment>
<dbReference type="RefSeq" id="WP_036377405.1">
    <property type="nucleotide sequence ID" value="NZ_CABIWZ010000003.1"/>
</dbReference>
<dbReference type="SUPFAM" id="SSF74650">
    <property type="entry name" value="Galactose mutarotase-like"/>
    <property type="match status" value="1"/>
</dbReference>
<dbReference type="EC" id="3.2.1.23" evidence="3 8"/>
<evidence type="ECO:0000256" key="5">
    <source>
        <dbReference type="ARBA" id="ARBA00022801"/>
    </source>
</evidence>
<dbReference type="InterPro" id="IPR006104">
    <property type="entry name" value="Glyco_hydro_2_N"/>
</dbReference>
<dbReference type="PANTHER" id="PTHR46323">
    <property type="entry name" value="BETA-GALACTOSIDASE"/>
    <property type="match status" value="1"/>
</dbReference>
<dbReference type="Pfam" id="PF02929">
    <property type="entry name" value="Bgal_small_N"/>
    <property type="match status" value="1"/>
</dbReference>
<evidence type="ECO:0000256" key="6">
    <source>
        <dbReference type="ARBA" id="ARBA00023295"/>
    </source>
</evidence>
<dbReference type="Gene3D" id="2.60.40.10">
    <property type="entry name" value="Immunoglobulins"/>
    <property type="match status" value="2"/>
</dbReference>
<accession>A0A173Y529</accession>
<keyword evidence="11" id="KW-1185">Reference proteome</keyword>
<dbReference type="Pfam" id="PF00703">
    <property type="entry name" value="Glyco_hydro_2"/>
    <property type="match status" value="1"/>
</dbReference>
<dbReference type="eggNOG" id="COG3250">
    <property type="taxonomic scope" value="Bacteria"/>
</dbReference>
<dbReference type="InterPro" id="IPR011013">
    <property type="entry name" value="Gal_mutarotase_sf_dom"/>
</dbReference>
<dbReference type="OrthoDB" id="9762066at2"/>
<organism evidence="10 11">
    <name type="scientific">Mitsuokella jalaludinii</name>
    <dbReference type="NCBI Taxonomy" id="187979"/>
    <lineage>
        <taxon>Bacteria</taxon>
        <taxon>Bacillati</taxon>
        <taxon>Bacillota</taxon>
        <taxon>Negativicutes</taxon>
        <taxon>Selenomonadales</taxon>
        <taxon>Selenomonadaceae</taxon>
        <taxon>Mitsuokella</taxon>
    </lineage>
</organism>
<comment type="similarity">
    <text evidence="2 8">Belongs to the glycosyl hydrolase 2 family.</text>
</comment>
<dbReference type="InterPro" id="IPR017853">
    <property type="entry name" value="GH"/>
</dbReference>
<dbReference type="InterPro" id="IPR013783">
    <property type="entry name" value="Ig-like_fold"/>
</dbReference>
<evidence type="ECO:0000256" key="1">
    <source>
        <dbReference type="ARBA" id="ARBA00001412"/>
    </source>
</evidence>
<dbReference type="EMBL" id="CYYU01000003">
    <property type="protein sequence ID" value="CUN59029.1"/>
    <property type="molecule type" value="Genomic_DNA"/>
</dbReference>
<evidence type="ECO:0000259" key="9">
    <source>
        <dbReference type="SMART" id="SM01038"/>
    </source>
</evidence>
<dbReference type="SUPFAM" id="SSF51445">
    <property type="entry name" value="(Trans)glycosidases"/>
    <property type="match status" value="1"/>
</dbReference>
<dbReference type="PANTHER" id="PTHR46323:SF2">
    <property type="entry name" value="BETA-GALACTOSIDASE"/>
    <property type="match status" value="1"/>
</dbReference>
<dbReference type="PROSITE" id="PS00719">
    <property type="entry name" value="GLYCOSYL_HYDROL_F2_1"/>
    <property type="match status" value="1"/>
</dbReference>
<evidence type="ECO:0000256" key="8">
    <source>
        <dbReference type="RuleBase" id="RU361154"/>
    </source>
</evidence>
<dbReference type="Gene3D" id="3.20.20.80">
    <property type="entry name" value="Glycosidases"/>
    <property type="match status" value="1"/>
</dbReference>
<dbReference type="GO" id="GO:0004565">
    <property type="term" value="F:beta-galactosidase activity"/>
    <property type="evidence" value="ECO:0007669"/>
    <property type="project" value="UniProtKB-EC"/>
</dbReference>
<evidence type="ECO:0000256" key="7">
    <source>
        <dbReference type="ARBA" id="ARBA00032230"/>
    </source>
</evidence>
<dbReference type="PROSITE" id="PS00608">
    <property type="entry name" value="GLYCOSYL_HYDROL_F2_2"/>
    <property type="match status" value="1"/>
</dbReference>
<dbReference type="GO" id="GO:0009341">
    <property type="term" value="C:beta-galactosidase complex"/>
    <property type="evidence" value="ECO:0007669"/>
    <property type="project" value="InterPro"/>
</dbReference>
<evidence type="ECO:0000256" key="4">
    <source>
        <dbReference type="ARBA" id="ARBA00013303"/>
    </source>
</evidence>
<dbReference type="Gene3D" id="2.60.120.260">
    <property type="entry name" value="Galactose-binding domain-like"/>
    <property type="match status" value="1"/>
</dbReference>
<dbReference type="Gene3D" id="2.70.98.10">
    <property type="match status" value="1"/>
</dbReference>
<dbReference type="InterPro" id="IPR004199">
    <property type="entry name" value="B-gal_small/dom_5"/>
</dbReference>
<sequence>MFTVDRLADPTFFAENRLPAHSDHVAFADAMEMAEGVSSLRRSLNGIWSFHYARNLAARPQGFEQPDYDVSGWETIRVPAHWQMEGHGVPQYTNQTYPWDGHEVVHPGQVPQRDNPVGSYVKDFVLPEGWDNAVLSLQGVESAVAVYLNGQYVGYSEDSFTPSDFDLTPYLKAGVNRLALQVFRFSSGSWIEDQDFWRFSGIFREVILYTKPAIHLDDLRVTAAPIHGYQDGKLHLDMKWNSGEAHKVQIELFDAETGECCLKEEQQAEGLTSSFEAELTGVKLWSAEAPNLYRAVISVEDEAGHLLEVIPQNIGFREFRMDDGLMKLNGKRIVFKGTNRHEFDCYSGRAADPAEIEKDIIIMKQHNINALRCSHYPNSSYIYELCDRYGLYVIDETNLETHGSWMRNGKCDIVEETLPNDHEEWQDIILDRAKSMLERDKNHAAILIWSCGNESCGGKDLYVMSEYFRQADPTRLVHYENIFWDRRYNGTSDMESQMYPTVADIKKFLAEHRDKPFICCEYTHAMGNSIGGMHKYTDLTDEEPLYQGGFIWDFVDQAIWHKDRYGKDALAYGGDFGDRPNDGNFSGDGILFADRKLTTKMQDVKFNYQNFDLDVTAEQVTIHNKSLFTDTASYELHLELMLDGKTIWETTADAPHILPGESGTVSLEDLPLTNAGEETVTASLCLKEDTLWAKRGFEIAFGQGTWHVDEVEVPEPHEAVCATDFVKSARCFHYTPNMELETKPEKPLHIVHGDIDLGVRGTGFEIMFSGASGNLTSYKCNGVELIEEAPKPSFWRAPVDNDYGSRRDFMTAQWKLASLYRRCVKKELLDDAGNWQEFDWFGQLGQKEYEARSISVRFTYELATQPLSSCRMTYTVVPDGSIKVELDYDAVEGLPEIPDFAMIFTMPADYGQVRFYGYGPLDNYADRQRGAKLGIFETQAKDEVEPYLLPQETGNHCGVRWIEVTDHRGRGVRLAMDEEPFEASALPYSAHELENARHAYDLPEVHHTFLRASLGQCGVGGDNTWGAPVLPEYTVKNTAKHFAFYFKGI</sequence>
<keyword evidence="6 8" id="KW-0326">Glycosidase</keyword>
<proteinExistence type="inferred from homology"/>
<name>A0A173Y529_9FIRM</name>
<dbReference type="InterPro" id="IPR006103">
    <property type="entry name" value="Glyco_hydro_2_cat"/>
</dbReference>
<dbReference type="SUPFAM" id="SSF49303">
    <property type="entry name" value="beta-Galactosidase/glucuronidase domain"/>
    <property type="match status" value="2"/>
</dbReference>
<dbReference type="InterPro" id="IPR014718">
    <property type="entry name" value="GH-type_carb-bd"/>
</dbReference>
<dbReference type="InterPro" id="IPR006101">
    <property type="entry name" value="Glyco_hydro_2"/>
</dbReference>
<dbReference type="GO" id="GO:0005990">
    <property type="term" value="P:lactose catabolic process"/>
    <property type="evidence" value="ECO:0007669"/>
    <property type="project" value="TreeGrafter"/>
</dbReference>
<dbReference type="InterPro" id="IPR006102">
    <property type="entry name" value="Ig-like_GH2"/>
</dbReference>
<feature type="domain" description="Beta galactosidase small chain/" evidence="9">
    <location>
        <begin position="758"/>
        <end position="1047"/>
    </location>
</feature>
<dbReference type="InterPro" id="IPR050347">
    <property type="entry name" value="Bact_Beta-galactosidase"/>
</dbReference>
<gene>
    <name evidence="10" type="primary">lacZ</name>
    <name evidence="10" type="ORF">ERS852385_00850</name>
</gene>
<evidence type="ECO:0000256" key="2">
    <source>
        <dbReference type="ARBA" id="ARBA00007401"/>
    </source>
</evidence>
<dbReference type="STRING" id="187979.ERS852385_00850"/>
<dbReference type="Proteomes" id="UP000095546">
    <property type="component" value="Unassembled WGS sequence"/>
</dbReference>
<dbReference type="InterPro" id="IPR032312">
    <property type="entry name" value="LacZ_4"/>
</dbReference>
<dbReference type="Pfam" id="PF02837">
    <property type="entry name" value="Glyco_hydro_2_N"/>
    <property type="match status" value="1"/>
</dbReference>
<protein>
    <recommendedName>
        <fullName evidence="4 8">Beta-galactosidase</fullName>
        <ecNumber evidence="3 8">3.2.1.23</ecNumber>
    </recommendedName>
    <alternativeName>
        <fullName evidence="7 8">Lactase</fullName>
    </alternativeName>
</protein>
<evidence type="ECO:0000313" key="11">
    <source>
        <dbReference type="Proteomes" id="UP000095546"/>
    </source>
</evidence>
<dbReference type="InterPro" id="IPR023230">
    <property type="entry name" value="Glyco_hydro_2_CS"/>
</dbReference>
<dbReference type="InterPro" id="IPR023232">
    <property type="entry name" value="Glyco_hydro_2_AS"/>
</dbReference>
<dbReference type="GO" id="GO:0030246">
    <property type="term" value="F:carbohydrate binding"/>
    <property type="evidence" value="ECO:0007669"/>
    <property type="project" value="InterPro"/>
</dbReference>
<reference evidence="10 11" key="1">
    <citation type="submission" date="2015-09" db="EMBL/GenBank/DDBJ databases">
        <authorList>
            <consortium name="Pathogen Informatics"/>
        </authorList>
    </citation>
    <scope>NUCLEOTIDE SEQUENCE [LARGE SCALE GENOMIC DNA]</scope>
    <source>
        <strain evidence="10 11">2789STDY5608828</strain>
    </source>
</reference>
<dbReference type="AlphaFoldDB" id="A0A173Y529"/>
<evidence type="ECO:0000256" key="3">
    <source>
        <dbReference type="ARBA" id="ARBA00012756"/>
    </source>
</evidence>
<keyword evidence="5 8" id="KW-0378">Hydrolase</keyword>